<dbReference type="Proteomes" id="UP000253507">
    <property type="component" value="Unassembled WGS sequence"/>
</dbReference>
<sequence length="191" mass="20323">MGDEEPAARRRSDAERNRAKILAAARTAFVDEALDGVSMAEVARRAGVGMATLYRNFPGRRELLETLFTDEVDGLCVAATAGEGESPVAALTVWLHRFAAFLSSKHRLAAELLKHTDVSDPVFGGRDRVLDAGRPLLAAAQAARQVRTDLSIEQVLDLVLAVATINGEDEYIGPILDTALDGLRSPGTGGA</sequence>
<evidence type="ECO:0000313" key="6">
    <source>
        <dbReference type="EMBL" id="RCG24655.1"/>
    </source>
</evidence>
<reference evidence="6 7" key="1">
    <citation type="submission" date="2018-06" db="EMBL/GenBank/DDBJ databases">
        <title>Streptomyces reniochalinae sp. nov. and Streptomyces diacarnus sp. nov. from marine sponges.</title>
        <authorList>
            <person name="Li L."/>
        </authorList>
    </citation>
    <scope>NUCLEOTIDE SEQUENCE [LARGE SCALE GENOMIC DNA]</scope>
    <source>
        <strain evidence="6 7">LHW50302</strain>
    </source>
</reference>
<keyword evidence="2 4" id="KW-0238">DNA-binding</keyword>
<evidence type="ECO:0000256" key="2">
    <source>
        <dbReference type="ARBA" id="ARBA00023125"/>
    </source>
</evidence>
<dbReference type="PROSITE" id="PS50977">
    <property type="entry name" value="HTH_TETR_2"/>
    <property type="match status" value="1"/>
</dbReference>
<evidence type="ECO:0000256" key="4">
    <source>
        <dbReference type="PROSITE-ProRule" id="PRU00335"/>
    </source>
</evidence>
<dbReference type="GO" id="GO:0003700">
    <property type="term" value="F:DNA-binding transcription factor activity"/>
    <property type="evidence" value="ECO:0007669"/>
    <property type="project" value="TreeGrafter"/>
</dbReference>
<dbReference type="InterPro" id="IPR001647">
    <property type="entry name" value="HTH_TetR"/>
</dbReference>
<feature type="DNA-binding region" description="H-T-H motif" evidence="4">
    <location>
        <begin position="38"/>
        <end position="57"/>
    </location>
</feature>
<dbReference type="SUPFAM" id="SSF48498">
    <property type="entry name" value="Tetracyclin repressor-like, C-terminal domain"/>
    <property type="match status" value="1"/>
</dbReference>
<dbReference type="RefSeq" id="WP_114013847.1">
    <property type="nucleotide sequence ID" value="NZ_QOIM01000020.1"/>
</dbReference>
<dbReference type="GO" id="GO:0000976">
    <property type="term" value="F:transcription cis-regulatory region binding"/>
    <property type="evidence" value="ECO:0007669"/>
    <property type="project" value="TreeGrafter"/>
</dbReference>
<dbReference type="Pfam" id="PF21597">
    <property type="entry name" value="TetR_C_43"/>
    <property type="match status" value="1"/>
</dbReference>
<dbReference type="OrthoDB" id="9795011at2"/>
<evidence type="ECO:0000256" key="3">
    <source>
        <dbReference type="ARBA" id="ARBA00023163"/>
    </source>
</evidence>
<evidence type="ECO:0000313" key="7">
    <source>
        <dbReference type="Proteomes" id="UP000253507"/>
    </source>
</evidence>
<comment type="caution">
    <text evidence="6">The sequence shown here is derived from an EMBL/GenBank/DDBJ whole genome shotgun (WGS) entry which is preliminary data.</text>
</comment>
<dbReference type="Gene3D" id="1.10.357.10">
    <property type="entry name" value="Tetracycline Repressor, domain 2"/>
    <property type="match status" value="1"/>
</dbReference>
<protein>
    <submittedName>
        <fullName evidence="6">TetR/AcrR family transcriptional regulator</fullName>
    </submittedName>
</protein>
<keyword evidence="7" id="KW-1185">Reference proteome</keyword>
<dbReference type="InterPro" id="IPR050109">
    <property type="entry name" value="HTH-type_TetR-like_transc_reg"/>
</dbReference>
<keyword evidence="1" id="KW-0805">Transcription regulation</keyword>
<dbReference type="PANTHER" id="PTHR30055">
    <property type="entry name" value="HTH-TYPE TRANSCRIPTIONAL REGULATOR RUTR"/>
    <property type="match status" value="1"/>
</dbReference>
<dbReference type="EMBL" id="QOIM01000020">
    <property type="protein sequence ID" value="RCG24655.1"/>
    <property type="molecule type" value="Genomic_DNA"/>
</dbReference>
<dbReference type="InterPro" id="IPR049445">
    <property type="entry name" value="TetR_SbtR-like_C"/>
</dbReference>
<accession>A0A367F4I5</accession>
<feature type="domain" description="HTH tetR-type" evidence="5">
    <location>
        <begin position="15"/>
        <end position="75"/>
    </location>
</feature>
<gene>
    <name evidence="6" type="ORF">DQ392_02335</name>
</gene>
<dbReference type="Pfam" id="PF00440">
    <property type="entry name" value="TetR_N"/>
    <property type="match status" value="1"/>
</dbReference>
<dbReference type="PANTHER" id="PTHR30055:SF234">
    <property type="entry name" value="HTH-TYPE TRANSCRIPTIONAL REGULATOR BETI"/>
    <property type="match status" value="1"/>
</dbReference>
<name>A0A367F4I5_9ACTN</name>
<dbReference type="AlphaFoldDB" id="A0A367F4I5"/>
<organism evidence="6 7">
    <name type="scientific">Streptomyces reniochalinae</name>
    <dbReference type="NCBI Taxonomy" id="2250578"/>
    <lineage>
        <taxon>Bacteria</taxon>
        <taxon>Bacillati</taxon>
        <taxon>Actinomycetota</taxon>
        <taxon>Actinomycetes</taxon>
        <taxon>Kitasatosporales</taxon>
        <taxon>Streptomycetaceae</taxon>
        <taxon>Streptomyces</taxon>
    </lineage>
</organism>
<dbReference type="InterPro" id="IPR036271">
    <property type="entry name" value="Tet_transcr_reg_TetR-rel_C_sf"/>
</dbReference>
<evidence type="ECO:0000256" key="1">
    <source>
        <dbReference type="ARBA" id="ARBA00023015"/>
    </source>
</evidence>
<evidence type="ECO:0000259" key="5">
    <source>
        <dbReference type="PROSITE" id="PS50977"/>
    </source>
</evidence>
<dbReference type="PRINTS" id="PR00455">
    <property type="entry name" value="HTHTETR"/>
</dbReference>
<dbReference type="InterPro" id="IPR009057">
    <property type="entry name" value="Homeodomain-like_sf"/>
</dbReference>
<proteinExistence type="predicted"/>
<keyword evidence="3" id="KW-0804">Transcription</keyword>
<dbReference type="SUPFAM" id="SSF46689">
    <property type="entry name" value="Homeodomain-like"/>
    <property type="match status" value="1"/>
</dbReference>